<keyword evidence="5" id="KW-1133">Transmembrane helix</keyword>
<dbReference type="OrthoDB" id="8526920at2"/>
<protein>
    <submittedName>
        <fullName evidence="7">OmpA family protein</fullName>
    </submittedName>
</protein>
<dbReference type="AlphaFoldDB" id="A0A127Q730"/>
<dbReference type="InterPro" id="IPR006665">
    <property type="entry name" value="OmpA-like"/>
</dbReference>
<feature type="transmembrane region" description="Helical" evidence="5">
    <location>
        <begin position="12"/>
        <end position="35"/>
    </location>
</feature>
<dbReference type="PANTHER" id="PTHR30329:SF21">
    <property type="entry name" value="LIPOPROTEIN YIAD-RELATED"/>
    <property type="match status" value="1"/>
</dbReference>
<dbReference type="STRING" id="279113.CPter91_3511"/>
<evidence type="ECO:0000256" key="2">
    <source>
        <dbReference type="ARBA" id="ARBA00023136"/>
    </source>
</evidence>
<keyword evidence="2 4" id="KW-0472">Membrane</keyword>
<evidence type="ECO:0000313" key="7">
    <source>
        <dbReference type="EMBL" id="AMP05834.1"/>
    </source>
</evidence>
<dbReference type="PATRIC" id="fig|279113.9.peg.3480"/>
<dbReference type="PRINTS" id="PR01021">
    <property type="entry name" value="OMPADOMAIN"/>
</dbReference>
<dbReference type="CDD" id="cd07185">
    <property type="entry name" value="OmpA_C-like"/>
    <property type="match status" value="1"/>
</dbReference>
<dbReference type="PANTHER" id="PTHR30329">
    <property type="entry name" value="STATOR ELEMENT OF FLAGELLAR MOTOR COMPLEX"/>
    <property type="match status" value="1"/>
</dbReference>
<keyword evidence="3" id="KW-0998">Cell outer membrane</keyword>
<dbReference type="GO" id="GO:0009279">
    <property type="term" value="C:cell outer membrane"/>
    <property type="evidence" value="ECO:0007669"/>
    <property type="project" value="UniProtKB-SubCell"/>
</dbReference>
<evidence type="ECO:0000256" key="4">
    <source>
        <dbReference type="PROSITE-ProRule" id="PRU00473"/>
    </source>
</evidence>
<dbReference type="PROSITE" id="PS51123">
    <property type="entry name" value="OMPA_2"/>
    <property type="match status" value="1"/>
</dbReference>
<dbReference type="Gene3D" id="3.30.1330.60">
    <property type="entry name" value="OmpA-like domain"/>
    <property type="match status" value="1"/>
</dbReference>
<evidence type="ECO:0000256" key="5">
    <source>
        <dbReference type="SAM" id="Phobius"/>
    </source>
</evidence>
<feature type="domain" description="OmpA-like" evidence="6">
    <location>
        <begin position="68"/>
        <end position="176"/>
    </location>
</feature>
<sequence length="176" mass="17738">MENNDSEQKAALGIVWAIVGVVVVSVLLLAGYFGLTSGKGGSKPTTTVSAPQNANVPAVANVAAGTEQAAAGVPAAVKIFFETGKSEVPANAATDVAPIAMYLKANSAATVAVSGYHDASGNADVNAEVSKERAKAVRAVLVAAGVEESRVVLDKPQVSLGGNDADARRVEVTVHQ</sequence>
<evidence type="ECO:0000313" key="8">
    <source>
        <dbReference type="Proteomes" id="UP000074561"/>
    </source>
</evidence>
<comment type="subcellular location">
    <subcellularLocation>
        <location evidence="1">Cell outer membrane</location>
    </subcellularLocation>
</comment>
<reference evidence="7 8" key="1">
    <citation type="submission" date="2015-11" db="EMBL/GenBank/DDBJ databases">
        <title>Exploring the genomic traits of fungus-feeding bacterial genus Collimonas.</title>
        <authorList>
            <person name="Song C."/>
            <person name="Schmidt R."/>
            <person name="de Jager V."/>
            <person name="Krzyzanowska D."/>
            <person name="Jongedijk E."/>
            <person name="Cankar K."/>
            <person name="Beekwilder J."/>
            <person name="van Veen A."/>
            <person name="de Boer W."/>
            <person name="van Veen J.A."/>
            <person name="Garbeva P."/>
        </authorList>
    </citation>
    <scope>NUCLEOTIDE SEQUENCE [LARGE SCALE GENOMIC DNA]</scope>
    <source>
        <strain evidence="7 8">Ter91</strain>
    </source>
</reference>
<dbReference type="KEGG" id="cpra:CPter91_3511"/>
<dbReference type="EMBL" id="CP013234">
    <property type="protein sequence ID" value="AMP05834.1"/>
    <property type="molecule type" value="Genomic_DNA"/>
</dbReference>
<dbReference type="InterPro" id="IPR006664">
    <property type="entry name" value="OMP_bac"/>
</dbReference>
<dbReference type="Pfam" id="PF00691">
    <property type="entry name" value="OmpA"/>
    <property type="match status" value="1"/>
</dbReference>
<dbReference type="InterPro" id="IPR050330">
    <property type="entry name" value="Bact_OuterMem_StrucFunc"/>
</dbReference>
<dbReference type="SUPFAM" id="SSF103088">
    <property type="entry name" value="OmpA-like"/>
    <property type="match status" value="1"/>
</dbReference>
<dbReference type="InterPro" id="IPR036737">
    <property type="entry name" value="OmpA-like_sf"/>
</dbReference>
<evidence type="ECO:0000256" key="3">
    <source>
        <dbReference type="ARBA" id="ARBA00023237"/>
    </source>
</evidence>
<organism evidence="7 8">
    <name type="scientific">Collimonas pratensis</name>
    <dbReference type="NCBI Taxonomy" id="279113"/>
    <lineage>
        <taxon>Bacteria</taxon>
        <taxon>Pseudomonadati</taxon>
        <taxon>Pseudomonadota</taxon>
        <taxon>Betaproteobacteria</taxon>
        <taxon>Burkholderiales</taxon>
        <taxon>Oxalobacteraceae</taxon>
        <taxon>Collimonas</taxon>
    </lineage>
</organism>
<dbReference type="RefSeq" id="WP_061942000.1">
    <property type="nucleotide sequence ID" value="NZ_CP013234.1"/>
</dbReference>
<keyword evidence="5" id="KW-0812">Transmembrane</keyword>
<gene>
    <name evidence="7" type="ORF">CPter91_3511</name>
</gene>
<accession>A0A127Q730</accession>
<dbReference type="Proteomes" id="UP000074561">
    <property type="component" value="Chromosome"/>
</dbReference>
<evidence type="ECO:0000259" key="6">
    <source>
        <dbReference type="PROSITE" id="PS51123"/>
    </source>
</evidence>
<proteinExistence type="predicted"/>
<evidence type="ECO:0000256" key="1">
    <source>
        <dbReference type="ARBA" id="ARBA00004442"/>
    </source>
</evidence>
<name>A0A127Q730_9BURK</name>